<evidence type="ECO:0000256" key="4">
    <source>
        <dbReference type="ARBA" id="ARBA00022553"/>
    </source>
</evidence>
<dbReference type="PROSITE" id="PS50113">
    <property type="entry name" value="PAC"/>
    <property type="match status" value="1"/>
</dbReference>
<comment type="similarity">
    <text evidence="2">In the N-terminal section; belongs to the phytochrome family.</text>
</comment>
<dbReference type="FunFam" id="3.30.565.10:FF:000006">
    <property type="entry name" value="Sensor histidine kinase WalK"/>
    <property type="match status" value="1"/>
</dbReference>
<dbReference type="SMART" id="SM00086">
    <property type="entry name" value="PAC"/>
    <property type="match status" value="1"/>
</dbReference>
<dbReference type="InterPro" id="IPR001789">
    <property type="entry name" value="Sig_transdc_resp-reg_receiver"/>
</dbReference>
<feature type="domain" description="Histidine kinase" evidence="11">
    <location>
        <begin position="649"/>
        <end position="870"/>
    </location>
</feature>
<keyword evidence="4 8" id="KW-0597">Phosphoprotein</keyword>
<dbReference type="Gene3D" id="3.30.565.10">
    <property type="entry name" value="Histidine kinase-like ATPase, C-terminal domain"/>
    <property type="match status" value="1"/>
</dbReference>
<gene>
    <name evidence="15" type="ORF">PROH_07905</name>
</gene>
<dbReference type="Pfam" id="PF02518">
    <property type="entry name" value="HATPase_c"/>
    <property type="match status" value="1"/>
</dbReference>
<dbReference type="CDD" id="cd00130">
    <property type="entry name" value="PAS"/>
    <property type="match status" value="1"/>
</dbReference>
<dbReference type="OrthoDB" id="453200at2"/>
<dbReference type="SMART" id="SM00387">
    <property type="entry name" value="HATPase_c"/>
    <property type="match status" value="1"/>
</dbReference>
<dbReference type="InterPro" id="IPR036097">
    <property type="entry name" value="HisK_dim/P_sf"/>
</dbReference>
<organism evidence="15 16">
    <name type="scientific">Prochlorothrix hollandica PCC 9006 = CALU 1027</name>
    <dbReference type="NCBI Taxonomy" id="317619"/>
    <lineage>
        <taxon>Bacteria</taxon>
        <taxon>Bacillati</taxon>
        <taxon>Cyanobacteriota</taxon>
        <taxon>Cyanophyceae</taxon>
        <taxon>Prochlorotrichales</taxon>
        <taxon>Prochlorotrichaceae</taxon>
        <taxon>Prochlorothrix</taxon>
    </lineage>
</organism>
<evidence type="ECO:0000313" key="15">
    <source>
        <dbReference type="EMBL" id="KKI99777.1"/>
    </source>
</evidence>
<dbReference type="Proteomes" id="UP000034681">
    <property type="component" value="Unassembled WGS sequence"/>
</dbReference>
<dbReference type="Pfam" id="PF08447">
    <property type="entry name" value="PAS_3"/>
    <property type="match status" value="1"/>
</dbReference>
<dbReference type="SUPFAM" id="SSF55785">
    <property type="entry name" value="PYP-like sensor domain (PAS domain)"/>
    <property type="match status" value="2"/>
</dbReference>
<sequence length="878" mass="99404">MTVSPPRIFIVDDSIVILKLYHAYLASDPTHTYGLETFLSGPAALAQCRCQPPDLVLLDYTMPDLNGMDFLETLRTFASPMQVPVIIITDHDSTDLAVQLMKAGAQDYLLKLKVTPEAVRRSVNTILEHRQLQIQLQRQTELQGLLGSITFQIRQCLTLDEILETLVTLLRSCLGVDRVVVCRSLGSSTAIAASVRSIALSTNPEYDGCPLSVDSNACPLFKQLCRNQLSSTLIGTLHPSHPQLLDILSLENCCGIQSFITIPITIQTHASFAPRPKPLDAPSQLQEYIWGWLVVEQCSHDRQWQPWEVKFLEQLSVQVAIAIQQAELYHHLQNWNAQLEVSVADRAAALQEVEQELRHLNRDLEIRVAERTQALQAMNQRFEQLVSHINEVFWMVNLNPFTVTYLSPSYEKIWGYPAQCLYDQPHLWLETVHPEDLPLVSHLWHQAVRETSLTMDYRILRPDGQQRWIHLEGVAVQDDQGGNQRWVGMAADITDRKTSELETIRHRTLREAIFNEATDALLLIDPQDLQIMDCNQRAIELFDAVTKDELLSCNLNQLHKAPFNPRQLAVLSQQLQNQGFWHGELEYITLCNIDFWGNGAAKIVKSAGQPICLFRITDITSHKEAESRIYRALQEAEEVSELKSRFIGMTSHEFRTPLAVIASSAGILQSFSHRLSEAQKQEHLTTIQTYVQHTTRLLDDILLLNRAELGQMIFNPQPLDVVEFCRQLCRELPQSDDLGQRVQVEVMHPDRFQSSPCPYLDEKLLRQTLINLLSNALKYSPPQALVTLYLDIQEDTLMFQVEDQGMGMSPADISQLFEAFHRGHNVGTIQGTGLGLSIVKKCLDLQHGQITVASEEGKGSCFTVHLPLTLDEAILNQL</sequence>
<keyword evidence="7" id="KW-0902">Two-component regulatory system</keyword>
<dbReference type="InterPro" id="IPR003594">
    <property type="entry name" value="HATPase_dom"/>
</dbReference>
<dbReference type="SMART" id="SM00091">
    <property type="entry name" value="PAS"/>
    <property type="match status" value="2"/>
</dbReference>
<dbReference type="Gene3D" id="3.40.50.2300">
    <property type="match status" value="1"/>
</dbReference>
<dbReference type="PROSITE" id="PS50046">
    <property type="entry name" value="PHYTOCHROME_2"/>
    <property type="match status" value="1"/>
</dbReference>
<dbReference type="InterPro" id="IPR005467">
    <property type="entry name" value="His_kinase_dom"/>
</dbReference>
<dbReference type="SUPFAM" id="SSF52172">
    <property type="entry name" value="CheY-like"/>
    <property type="match status" value="1"/>
</dbReference>
<feature type="domain" description="Response regulatory" evidence="12">
    <location>
        <begin position="7"/>
        <end position="126"/>
    </location>
</feature>
<dbReference type="SMART" id="SM00065">
    <property type="entry name" value="GAF"/>
    <property type="match status" value="1"/>
</dbReference>
<dbReference type="PANTHER" id="PTHR43711">
    <property type="entry name" value="TWO-COMPONENT HISTIDINE KINASE"/>
    <property type="match status" value="1"/>
</dbReference>
<dbReference type="InterPro" id="IPR003661">
    <property type="entry name" value="HisK_dim/P_dom"/>
</dbReference>
<comment type="caution">
    <text evidence="15">The sequence shown here is derived from an EMBL/GenBank/DDBJ whole genome shotgun (WGS) entry which is preliminary data.</text>
</comment>
<dbReference type="PROSITE" id="PS50109">
    <property type="entry name" value="HIS_KIN"/>
    <property type="match status" value="1"/>
</dbReference>
<dbReference type="InterPro" id="IPR011006">
    <property type="entry name" value="CheY-like_superfamily"/>
</dbReference>
<dbReference type="InterPro" id="IPR036890">
    <property type="entry name" value="HATPase_C_sf"/>
</dbReference>
<evidence type="ECO:0000256" key="6">
    <source>
        <dbReference type="ARBA" id="ARBA00022777"/>
    </source>
</evidence>
<evidence type="ECO:0000259" key="14">
    <source>
        <dbReference type="PROSITE" id="PS50113"/>
    </source>
</evidence>
<evidence type="ECO:0000259" key="11">
    <source>
        <dbReference type="PROSITE" id="PS50109"/>
    </source>
</evidence>
<evidence type="ECO:0000256" key="7">
    <source>
        <dbReference type="ARBA" id="ARBA00023012"/>
    </source>
</evidence>
<accession>A0A0M2PXF0</accession>
<evidence type="ECO:0000313" key="16">
    <source>
        <dbReference type="Proteomes" id="UP000034681"/>
    </source>
</evidence>
<evidence type="ECO:0000256" key="9">
    <source>
        <dbReference type="SAM" id="Coils"/>
    </source>
</evidence>
<dbReference type="InterPro" id="IPR000700">
    <property type="entry name" value="PAS-assoc_C"/>
</dbReference>
<keyword evidence="6" id="KW-0418">Kinase</keyword>
<evidence type="ECO:0000256" key="5">
    <source>
        <dbReference type="ARBA" id="ARBA00022679"/>
    </source>
</evidence>
<evidence type="ECO:0000256" key="1">
    <source>
        <dbReference type="ARBA" id="ARBA00000085"/>
    </source>
</evidence>
<dbReference type="NCBIfam" id="TIGR00229">
    <property type="entry name" value="sensory_box"/>
    <property type="match status" value="1"/>
</dbReference>
<dbReference type="SMART" id="SM00388">
    <property type="entry name" value="HisKA"/>
    <property type="match status" value="1"/>
</dbReference>
<evidence type="ECO:0000259" key="10">
    <source>
        <dbReference type="PROSITE" id="PS50046"/>
    </source>
</evidence>
<dbReference type="EMBL" id="AJTX02000004">
    <property type="protein sequence ID" value="KKI99777.1"/>
    <property type="molecule type" value="Genomic_DNA"/>
</dbReference>
<dbReference type="Pfam" id="PF13426">
    <property type="entry name" value="PAS_9"/>
    <property type="match status" value="1"/>
</dbReference>
<dbReference type="RefSeq" id="WP_017711009.1">
    <property type="nucleotide sequence ID" value="NZ_KB235933.1"/>
</dbReference>
<dbReference type="InterPro" id="IPR016132">
    <property type="entry name" value="Phyto_chromo_attachment"/>
</dbReference>
<dbReference type="CDD" id="cd00156">
    <property type="entry name" value="REC"/>
    <property type="match status" value="1"/>
</dbReference>
<name>A0A0M2PXF0_PROHO</name>
<dbReference type="InterPro" id="IPR029016">
    <property type="entry name" value="GAF-like_dom_sf"/>
</dbReference>
<feature type="domain" description="PAS" evidence="13">
    <location>
        <begin position="378"/>
        <end position="451"/>
    </location>
</feature>
<reference evidence="15" key="1">
    <citation type="submission" date="2012-04" db="EMBL/GenBank/DDBJ databases">
        <authorList>
            <person name="Borisov I.G."/>
            <person name="Ivanikova N.V."/>
            <person name="Pinevich A.V."/>
        </authorList>
    </citation>
    <scope>NUCLEOTIDE SEQUENCE</scope>
    <source>
        <strain evidence="15">CALU 1027</strain>
    </source>
</reference>
<proteinExistence type="inferred from homology"/>
<dbReference type="PANTHER" id="PTHR43711:SF26">
    <property type="entry name" value="SENSOR HISTIDINE KINASE RCSC"/>
    <property type="match status" value="1"/>
</dbReference>
<feature type="coiled-coil region" evidence="9">
    <location>
        <begin position="343"/>
        <end position="381"/>
    </location>
</feature>
<dbReference type="InterPro" id="IPR003018">
    <property type="entry name" value="GAF"/>
</dbReference>
<dbReference type="InterPro" id="IPR004358">
    <property type="entry name" value="Sig_transdc_His_kin-like_C"/>
</dbReference>
<evidence type="ECO:0000256" key="8">
    <source>
        <dbReference type="PROSITE-ProRule" id="PRU00169"/>
    </source>
</evidence>
<evidence type="ECO:0000259" key="12">
    <source>
        <dbReference type="PROSITE" id="PS50110"/>
    </source>
</evidence>
<dbReference type="InterPro" id="IPR050736">
    <property type="entry name" value="Sensor_HK_Regulatory"/>
</dbReference>
<evidence type="ECO:0000256" key="3">
    <source>
        <dbReference type="ARBA" id="ARBA00012438"/>
    </source>
</evidence>
<dbReference type="EC" id="2.7.13.3" evidence="3"/>
<dbReference type="SMART" id="SM00448">
    <property type="entry name" value="REC"/>
    <property type="match status" value="1"/>
</dbReference>
<protein>
    <recommendedName>
        <fullName evidence="3">histidine kinase</fullName>
        <ecNumber evidence="3">2.7.13.3</ecNumber>
    </recommendedName>
</protein>
<dbReference type="SUPFAM" id="SSF47384">
    <property type="entry name" value="Homodimeric domain of signal transducing histidine kinase"/>
    <property type="match status" value="1"/>
</dbReference>
<dbReference type="CDD" id="cd00082">
    <property type="entry name" value="HisKA"/>
    <property type="match status" value="1"/>
</dbReference>
<dbReference type="AlphaFoldDB" id="A0A0M2PXF0"/>
<keyword evidence="16" id="KW-1185">Reference proteome</keyword>
<dbReference type="InterPro" id="IPR001610">
    <property type="entry name" value="PAC"/>
</dbReference>
<dbReference type="Gene3D" id="3.30.450.20">
    <property type="entry name" value="PAS domain"/>
    <property type="match status" value="2"/>
</dbReference>
<keyword evidence="5" id="KW-0808">Transferase</keyword>
<feature type="domain" description="Phytochrome chromophore attachment site" evidence="10">
    <location>
        <begin position="255"/>
        <end position="318"/>
    </location>
</feature>
<dbReference type="Pfam" id="PF01590">
    <property type="entry name" value="GAF"/>
    <property type="match status" value="1"/>
</dbReference>
<keyword evidence="9" id="KW-0175">Coiled coil</keyword>
<comment type="catalytic activity">
    <reaction evidence="1">
        <text>ATP + protein L-histidine = ADP + protein N-phospho-L-histidine.</text>
        <dbReference type="EC" id="2.7.13.3"/>
    </reaction>
</comment>
<feature type="domain" description="PAC" evidence="14">
    <location>
        <begin position="453"/>
        <end position="505"/>
    </location>
</feature>
<dbReference type="GO" id="GO:0000155">
    <property type="term" value="F:phosphorelay sensor kinase activity"/>
    <property type="evidence" value="ECO:0007669"/>
    <property type="project" value="InterPro"/>
</dbReference>
<dbReference type="PRINTS" id="PR00344">
    <property type="entry name" value="BCTRLSENSOR"/>
</dbReference>
<dbReference type="InterPro" id="IPR035965">
    <property type="entry name" value="PAS-like_dom_sf"/>
</dbReference>
<dbReference type="eggNOG" id="COG2205">
    <property type="taxonomic scope" value="Bacteria"/>
</dbReference>
<dbReference type="Pfam" id="PF00512">
    <property type="entry name" value="HisKA"/>
    <property type="match status" value="1"/>
</dbReference>
<evidence type="ECO:0000256" key="2">
    <source>
        <dbReference type="ARBA" id="ARBA00006402"/>
    </source>
</evidence>
<dbReference type="STRING" id="317619.GCA_000332315_00325"/>
<dbReference type="InterPro" id="IPR000014">
    <property type="entry name" value="PAS"/>
</dbReference>
<dbReference type="Gene3D" id="3.30.450.40">
    <property type="match status" value="1"/>
</dbReference>
<evidence type="ECO:0000259" key="13">
    <source>
        <dbReference type="PROSITE" id="PS50112"/>
    </source>
</evidence>
<dbReference type="PROSITE" id="PS50110">
    <property type="entry name" value="RESPONSE_REGULATORY"/>
    <property type="match status" value="1"/>
</dbReference>
<dbReference type="Gene3D" id="1.10.287.130">
    <property type="match status" value="1"/>
</dbReference>
<dbReference type="PROSITE" id="PS50112">
    <property type="entry name" value="PAS"/>
    <property type="match status" value="1"/>
</dbReference>
<dbReference type="Pfam" id="PF00072">
    <property type="entry name" value="Response_reg"/>
    <property type="match status" value="1"/>
</dbReference>
<feature type="modified residue" description="4-aspartylphosphate" evidence="8">
    <location>
        <position position="59"/>
    </location>
</feature>
<dbReference type="SUPFAM" id="SSF55874">
    <property type="entry name" value="ATPase domain of HSP90 chaperone/DNA topoisomerase II/histidine kinase"/>
    <property type="match status" value="1"/>
</dbReference>
<dbReference type="SUPFAM" id="SSF55781">
    <property type="entry name" value="GAF domain-like"/>
    <property type="match status" value="1"/>
</dbReference>
<dbReference type="InterPro" id="IPR013655">
    <property type="entry name" value="PAS_fold_3"/>
</dbReference>